<dbReference type="AlphaFoldDB" id="A0A7I4BU04"/>
<keyword evidence="3" id="KW-1185">Reference proteome</keyword>
<evidence type="ECO:0000313" key="2">
    <source>
        <dbReference type="EnsemblPlants" id="Pp3c1_33470V3.6"/>
    </source>
</evidence>
<dbReference type="InParanoid" id="A0A7I4BU04"/>
<dbReference type="Gramene" id="Pp3c1_33470V3.6">
    <property type="protein sequence ID" value="Pp3c1_33470V3.6"/>
    <property type="gene ID" value="Pp3c1_33470"/>
</dbReference>
<protein>
    <recommendedName>
        <fullName evidence="1">Protein kinase domain-containing protein</fullName>
    </recommendedName>
</protein>
<organism evidence="2 3">
    <name type="scientific">Physcomitrium patens</name>
    <name type="common">Spreading-leaved earth moss</name>
    <name type="synonym">Physcomitrella patens</name>
    <dbReference type="NCBI Taxonomy" id="3218"/>
    <lineage>
        <taxon>Eukaryota</taxon>
        <taxon>Viridiplantae</taxon>
        <taxon>Streptophyta</taxon>
        <taxon>Embryophyta</taxon>
        <taxon>Bryophyta</taxon>
        <taxon>Bryophytina</taxon>
        <taxon>Bryopsida</taxon>
        <taxon>Funariidae</taxon>
        <taxon>Funariales</taxon>
        <taxon>Funariaceae</taxon>
        <taxon>Physcomitrium</taxon>
    </lineage>
</organism>
<gene>
    <name evidence="2" type="primary">LOC112286179</name>
</gene>
<dbReference type="KEGG" id="ppp:112286179"/>
<dbReference type="Pfam" id="PF03109">
    <property type="entry name" value="ABC1"/>
    <property type="match status" value="1"/>
</dbReference>
<dbReference type="FunCoup" id="A0A7I4BU04">
    <property type="interactions" value="1115"/>
</dbReference>
<reference evidence="2" key="3">
    <citation type="submission" date="2020-12" db="UniProtKB">
        <authorList>
            <consortium name="EnsemblPlants"/>
        </authorList>
    </citation>
    <scope>IDENTIFICATION</scope>
</reference>
<dbReference type="PROSITE" id="PS50011">
    <property type="entry name" value="PROTEIN_KINASE_DOM"/>
    <property type="match status" value="1"/>
</dbReference>
<evidence type="ECO:0000259" key="1">
    <source>
        <dbReference type="PROSITE" id="PS50011"/>
    </source>
</evidence>
<accession>A0A7I4BU04</accession>
<dbReference type="InterPro" id="IPR004147">
    <property type="entry name" value="ABC1_dom"/>
</dbReference>
<evidence type="ECO:0000313" key="3">
    <source>
        <dbReference type="Proteomes" id="UP000006727"/>
    </source>
</evidence>
<feature type="domain" description="Protein kinase" evidence="1">
    <location>
        <begin position="256"/>
        <end position="583"/>
    </location>
</feature>
<dbReference type="OrthoDB" id="427480at2759"/>
<sequence>MLSRYRRYPPPIPRNLTAREGMWGYCSPKGFRLARSHVNETIGHWSNVMNLGTFAQGYLVKMALSSATLTALRLPSSVLRQDGHQHGSNLGQAVPSRLVVRAQAASSIPSQGPDIARAERVKEFNKLLGDVAKIAVSTGPRGAVRLAQGIEAFVTVGGEYLFQLFTNPESATSQSATPGLSLTPPGPAQLRRLFERLGATYIKLGQLIASAPTLFPPEYVKEFQSCLDKTPPIPFEDIKAIVRKELGRPLEEVYDFVDPQPLASASIAQVHAARLRGSQKEVVIKVLKPGVEDILTADLNFLYVTARVLEFLNPELARTSLVSILGDIRASMLEEVDFRKEALNIEAFRNYVDSLGLSNQATAPAVYRHCSTERVLTMERLFGVPLTDLVSIRSIVPNPETTLITALNVWFGSLLACETFHADVHAGNLLVLNDGRVGFIDFGIVGRISPATWAAVETFFTSIGNGQYNAMAAALVQMGATDTAVDIPSFGRDLEKIFTAVQDLDTNVIISTAGGPQNATIAASLAVDEQQVNNLLLDVVRVSEDYGLKFPREFGLLLKQLLYFDRYTKLLAPTLNVLEDDRIRLGNRPPFGNGYNSRVSNY</sequence>
<dbReference type="Proteomes" id="UP000006727">
    <property type="component" value="Chromosome 1"/>
</dbReference>
<dbReference type="SUPFAM" id="SSF56112">
    <property type="entry name" value="Protein kinase-like (PK-like)"/>
    <property type="match status" value="1"/>
</dbReference>
<dbReference type="RefSeq" id="XP_024383614.1">
    <property type="nucleotide sequence ID" value="XM_024527846.2"/>
</dbReference>
<reference evidence="2 3" key="1">
    <citation type="journal article" date="2008" name="Science">
        <title>The Physcomitrella genome reveals evolutionary insights into the conquest of land by plants.</title>
        <authorList>
            <person name="Rensing S."/>
            <person name="Lang D."/>
            <person name="Zimmer A."/>
            <person name="Terry A."/>
            <person name="Salamov A."/>
            <person name="Shapiro H."/>
            <person name="Nishiyama T."/>
            <person name="Perroud P.-F."/>
            <person name="Lindquist E."/>
            <person name="Kamisugi Y."/>
            <person name="Tanahashi T."/>
            <person name="Sakakibara K."/>
            <person name="Fujita T."/>
            <person name="Oishi K."/>
            <person name="Shin-I T."/>
            <person name="Kuroki Y."/>
            <person name="Toyoda A."/>
            <person name="Suzuki Y."/>
            <person name="Hashimoto A."/>
            <person name="Yamaguchi K."/>
            <person name="Sugano A."/>
            <person name="Kohara Y."/>
            <person name="Fujiyama A."/>
            <person name="Anterola A."/>
            <person name="Aoki S."/>
            <person name="Ashton N."/>
            <person name="Barbazuk W.B."/>
            <person name="Barker E."/>
            <person name="Bennetzen J."/>
            <person name="Bezanilla M."/>
            <person name="Blankenship R."/>
            <person name="Cho S.H."/>
            <person name="Dutcher S."/>
            <person name="Estelle M."/>
            <person name="Fawcett J.A."/>
            <person name="Gundlach H."/>
            <person name="Hanada K."/>
            <person name="Heyl A."/>
            <person name="Hicks K.A."/>
            <person name="Hugh J."/>
            <person name="Lohr M."/>
            <person name="Mayer K."/>
            <person name="Melkozernov A."/>
            <person name="Murata T."/>
            <person name="Nelson D."/>
            <person name="Pils B."/>
            <person name="Prigge M."/>
            <person name="Reiss B."/>
            <person name="Renner T."/>
            <person name="Rombauts S."/>
            <person name="Rushton P."/>
            <person name="Sanderfoot A."/>
            <person name="Schween G."/>
            <person name="Shiu S.-H."/>
            <person name="Stueber K."/>
            <person name="Theodoulou F.L."/>
            <person name="Tu H."/>
            <person name="Van de Peer Y."/>
            <person name="Verrier P.J."/>
            <person name="Waters E."/>
            <person name="Wood A."/>
            <person name="Yang L."/>
            <person name="Cove D."/>
            <person name="Cuming A."/>
            <person name="Hasebe M."/>
            <person name="Lucas S."/>
            <person name="Mishler D.B."/>
            <person name="Reski R."/>
            <person name="Grigoriev I."/>
            <person name="Quatrano R.S."/>
            <person name="Boore J.L."/>
        </authorList>
    </citation>
    <scope>NUCLEOTIDE SEQUENCE [LARGE SCALE GENOMIC DNA]</scope>
    <source>
        <strain evidence="2 3">cv. Gransden 2004</strain>
    </source>
</reference>
<dbReference type="InterPro" id="IPR011009">
    <property type="entry name" value="Kinase-like_dom_sf"/>
</dbReference>
<proteinExistence type="predicted"/>
<dbReference type="CDD" id="cd05121">
    <property type="entry name" value="ABC1_ADCK3-like"/>
    <property type="match status" value="1"/>
</dbReference>
<name>A0A7I4BU04_PHYPA</name>
<dbReference type="InterPro" id="IPR051130">
    <property type="entry name" value="Mito_struct-func_regulator"/>
</dbReference>
<dbReference type="PANTHER" id="PTHR43173:SF22">
    <property type="entry name" value="OS07G0227800 PROTEIN"/>
    <property type="match status" value="1"/>
</dbReference>
<dbReference type="InterPro" id="IPR000719">
    <property type="entry name" value="Prot_kinase_dom"/>
</dbReference>
<reference evidence="2 3" key="2">
    <citation type="journal article" date="2018" name="Plant J.">
        <title>The Physcomitrella patens chromosome-scale assembly reveals moss genome structure and evolution.</title>
        <authorList>
            <person name="Lang D."/>
            <person name="Ullrich K.K."/>
            <person name="Murat F."/>
            <person name="Fuchs J."/>
            <person name="Jenkins J."/>
            <person name="Haas F.B."/>
            <person name="Piednoel M."/>
            <person name="Gundlach H."/>
            <person name="Van Bel M."/>
            <person name="Meyberg R."/>
            <person name="Vives C."/>
            <person name="Morata J."/>
            <person name="Symeonidi A."/>
            <person name="Hiss M."/>
            <person name="Muchero W."/>
            <person name="Kamisugi Y."/>
            <person name="Saleh O."/>
            <person name="Blanc G."/>
            <person name="Decker E.L."/>
            <person name="van Gessel N."/>
            <person name="Grimwood J."/>
            <person name="Hayes R.D."/>
            <person name="Graham S.W."/>
            <person name="Gunter L.E."/>
            <person name="McDaniel S.F."/>
            <person name="Hoernstein S.N.W."/>
            <person name="Larsson A."/>
            <person name="Li F.W."/>
            <person name="Perroud P.F."/>
            <person name="Phillips J."/>
            <person name="Ranjan P."/>
            <person name="Rokshar D.S."/>
            <person name="Rothfels C.J."/>
            <person name="Schneider L."/>
            <person name="Shu S."/>
            <person name="Stevenson D.W."/>
            <person name="Thummler F."/>
            <person name="Tillich M."/>
            <person name="Villarreal Aguilar J.C."/>
            <person name="Widiez T."/>
            <person name="Wong G.K."/>
            <person name="Wymore A."/>
            <person name="Zhang Y."/>
            <person name="Zimmer A.D."/>
            <person name="Quatrano R.S."/>
            <person name="Mayer K.F.X."/>
            <person name="Goodstein D."/>
            <person name="Casacuberta J.M."/>
            <person name="Vandepoele K."/>
            <person name="Reski R."/>
            <person name="Cuming A.C."/>
            <person name="Tuskan G.A."/>
            <person name="Maumus F."/>
            <person name="Salse J."/>
            <person name="Schmutz J."/>
            <person name="Rensing S.A."/>
        </authorList>
    </citation>
    <scope>NUCLEOTIDE SEQUENCE [LARGE SCALE GENOMIC DNA]</scope>
    <source>
        <strain evidence="2 3">cv. Gransden 2004</strain>
    </source>
</reference>
<dbReference type="EMBL" id="ABEU02000001">
    <property type="status" value="NOT_ANNOTATED_CDS"/>
    <property type="molecule type" value="Genomic_DNA"/>
</dbReference>
<dbReference type="GeneID" id="112286179"/>
<dbReference type="EnsemblPlants" id="Pp3c1_33470V3.6">
    <property type="protein sequence ID" value="Pp3c1_33470V3.6"/>
    <property type="gene ID" value="Pp3c1_33470"/>
</dbReference>
<dbReference type="GO" id="GO:0004672">
    <property type="term" value="F:protein kinase activity"/>
    <property type="evidence" value="ECO:0007669"/>
    <property type="project" value="InterPro"/>
</dbReference>
<dbReference type="PANTHER" id="PTHR43173">
    <property type="entry name" value="ABC1 FAMILY PROTEIN"/>
    <property type="match status" value="1"/>
</dbReference>
<dbReference type="GO" id="GO:0005524">
    <property type="term" value="F:ATP binding"/>
    <property type="evidence" value="ECO:0007669"/>
    <property type="project" value="InterPro"/>
</dbReference>